<dbReference type="Gene3D" id="3.40.50.300">
    <property type="entry name" value="P-loop containing nucleotide triphosphate hydrolases"/>
    <property type="match status" value="1"/>
</dbReference>
<evidence type="ECO:0000259" key="11">
    <source>
        <dbReference type="PROSITE" id="PS51722"/>
    </source>
</evidence>
<sequence length="724" mass="79466">MSKMRIYQYAKQNNKSSKEVIQYLNDLNYDIKSHMSTVSTETMEKLDKKFASGKTEAAADTKGNEQQQQNSASGQSQNQSKQQSQPNNKQSKGQGQQQRQNGRDQAKHKKQKANNRKGGQQHSKSGKSQQSKGRQKPVKETPSKITYSDTLTVSDLAEKLNKEIAEIIKKLMSLGVMANKNQDLDDDTVELLCDEFGTEVEKEVILDDTDFDKYLEEDDPADLVERPAVVTIMGHVDHGKTTVLDAIRHTKVTADEAGGITQHIGAYQVETNGKKVTFLDTPGHAAFTSMRSRGAQVTDIAVLVVAADDGVMPQTAEAINHAKAAGVPLIVAVNKIDKEGANPDRVMQELTEYEMVPEAWGGQTIFVNMSATKQEGIDELLEMLQLVSEMEELKANPNANASGSVVEAKLEKGRGSVATLLVQNGTLHVGDAVVVGNTFGRVRTMVNDEGERVKTADPSMPVEITGLNDVPQAGDPFLKFTDEKKARQVGAARQQQHIQENRTESAKVSIDDLFEQIRQGEMKEINIVIKADVQGSAEALASSLEKIDVEGVNVKIVHAGVGAIKESDIILASASNAIVIGFNVRPDASTKKTAENEKVDIRLHRVIYKAMEEVESAMKGMLDPEYEEKVIGQAEVRETFKVSKIGTIAGSYITNGKVTRDAGVRIIRDGVVQFEGEIDSLKRYKDDAREVAQNYECGITIKNFNDIKVGDTLEAFVMEEIERT</sequence>
<feature type="binding site" evidence="8">
    <location>
        <begin position="334"/>
        <end position="337"/>
    </location>
    <ligand>
        <name>GTP</name>
        <dbReference type="ChEBI" id="CHEBI:37565"/>
    </ligand>
</feature>
<feature type="region of interest" description="G-domain" evidence="8">
    <location>
        <begin position="228"/>
        <end position="376"/>
    </location>
</feature>
<dbReference type="SUPFAM" id="SSF52156">
    <property type="entry name" value="Initiation factor IF2/eIF5b, domain 3"/>
    <property type="match status" value="1"/>
</dbReference>
<dbReference type="Gene3D" id="1.10.10.2480">
    <property type="match status" value="1"/>
</dbReference>
<name>A0ABW2US37_9BACI</name>
<dbReference type="Pfam" id="PF00009">
    <property type="entry name" value="GTP_EFTU"/>
    <property type="match status" value="1"/>
</dbReference>
<dbReference type="InterPro" id="IPR015760">
    <property type="entry name" value="TIF_IF2"/>
</dbReference>
<protein>
    <recommendedName>
        <fullName evidence="2 8">Translation initiation factor IF-2</fullName>
    </recommendedName>
</protein>
<accession>A0ABW2US37</accession>
<comment type="subcellular location">
    <subcellularLocation>
        <location evidence="8">Cytoplasm</location>
    </subcellularLocation>
</comment>
<keyword evidence="8" id="KW-0963">Cytoplasm</keyword>
<dbReference type="InterPro" id="IPR023115">
    <property type="entry name" value="TIF_IF2_dom3"/>
</dbReference>
<dbReference type="InterPro" id="IPR044145">
    <property type="entry name" value="IF2_II"/>
</dbReference>
<dbReference type="Gene3D" id="2.40.30.10">
    <property type="entry name" value="Translation factors"/>
    <property type="match status" value="2"/>
</dbReference>
<proteinExistence type="inferred from homology"/>
<evidence type="ECO:0000256" key="9">
    <source>
        <dbReference type="RuleBase" id="RU000644"/>
    </source>
</evidence>
<dbReference type="Proteomes" id="UP001596620">
    <property type="component" value="Unassembled WGS sequence"/>
</dbReference>
<dbReference type="InterPro" id="IPR009000">
    <property type="entry name" value="Transl_B-barrel_sf"/>
</dbReference>
<dbReference type="CDD" id="cd03692">
    <property type="entry name" value="mtIF2_IVc"/>
    <property type="match status" value="1"/>
</dbReference>
<keyword evidence="5 8" id="KW-0648">Protein biosynthesis</keyword>
<dbReference type="NCBIfam" id="TIGR00231">
    <property type="entry name" value="small_GTP"/>
    <property type="match status" value="1"/>
</dbReference>
<organism evidence="12 13">
    <name type="scientific">Lentibacillus kimchii</name>
    <dbReference type="NCBI Taxonomy" id="1542911"/>
    <lineage>
        <taxon>Bacteria</taxon>
        <taxon>Bacillati</taxon>
        <taxon>Bacillota</taxon>
        <taxon>Bacilli</taxon>
        <taxon>Bacillales</taxon>
        <taxon>Bacillaceae</taxon>
        <taxon>Lentibacillus</taxon>
    </lineage>
</organism>
<dbReference type="RefSeq" id="WP_382357303.1">
    <property type="nucleotide sequence ID" value="NZ_JBHTGR010000001.1"/>
</dbReference>
<evidence type="ECO:0000256" key="5">
    <source>
        <dbReference type="ARBA" id="ARBA00022917"/>
    </source>
</evidence>
<dbReference type="EMBL" id="JBHTGR010000001">
    <property type="protein sequence ID" value="MFC7745833.1"/>
    <property type="molecule type" value="Genomic_DNA"/>
</dbReference>
<dbReference type="SUPFAM" id="SSF52540">
    <property type="entry name" value="P-loop containing nucleoside triphosphate hydrolases"/>
    <property type="match status" value="1"/>
</dbReference>
<feature type="compositionally biased region" description="Low complexity" evidence="10">
    <location>
        <begin position="117"/>
        <end position="132"/>
    </location>
</feature>
<dbReference type="HAMAP" id="MF_00100_B">
    <property type="entry name" value="IF_2_B"/>
    <property type="match status" value="1"/>
</dbReference>
<dbReference type="PROSITE" id="PS51722">
    <property type="entry name" value="G_TR_2"/>
    <property type="match status" value="1"/>
</dbReference>
<dbReference type="Pfam" id="PF11987">
    <property type="entry name" value="IF-2"/>
    <property type="match status" value="1"/>
</dbReference>
<dbReference type="CDD" id="cd01887">
    <property type="entry name" value="IF2_eIF5B"/>
    <property type="match status" value="1"/>
</dbReference>
<dbReference type="InterPro" id="IPR036925">
    <property type="entry name" value="TIF_IF2_dom3_sf"/>
</dbReference>
<dbReference type="InterPro" id="IPR006847">
    <property type="entry name" value="IF2_N"/>
</dbReference>
<gene>
    <name evidence="8 12" type="primary">infB</name>
    <name evidence="12" type="ORF">ACFQU8_01075</name>
</gene>
<evidence type="ECO:0000256" key="7">
    <source>
        <dbReference type="ARBA" id="ARBA00025162"/>
    </source>
</evidence>
<dbReference type="Pfam" id="PF22042">
    <property type="entry name" value="EF-G_D2"/>
    <property type="match status" value="1"/>
</dbReference>
<dbReference type="SUPFAM" id="SSF50447">
    <property type="entry name" value="Translation proteins"/>
    <property type="match status" value="2"/>
</dbReference>
<dbReference type="CDD" id="cd03702">
    <property type="entry name" value="IF2_mtIF2_II"/>
    <property type="match status" value="1"/>
</dbReference>
<reference evidence="13" key="1">
    <citation type="journal article" date="2019" name="Int. J. Syst. Evol. Microbiol.">
        <title>The Global Catalogue of Microorganisms (GCM) 10K type strain sequencing project: providing services to taxonomists for standard genome sequencing and annotation.</title>
        <authorList>
            <consortium name="The Broad Institute Genomics Platform"/>
            <consortium name="The Broad Institute Genome Sequencing Center for Infectious Disease"/>
            <person name="Wu L."/>
            <person name="Ma J."/>
        </authorList>
    </citation>
    <scope>NUCLEOTIDE SEQUENCE [LARGE SCALE GENOMIC DNA]</scope>
    <source>
        <strain evidence="13">JCM 30234</strain>
    </source>
</reference>
<dbReference type="PROSITE" id="PS01176">
    <property type="entry name" value="IF2"/>
    <property type="match status" value="1"/>
</dbReference>
<dbReference type="InterPro" id="IPR005225">
    <property type="entry name" value="Small_GTP-bd"/>
</dbReference>
<evidence type="ECO:0000313" key="12">
    <source>
        <dbReference type="EMBL" id="MFC7745833.1"/>
    </source>
</evidence>
<dbReference type="GO" id="GO:0003743">
    <property type="term" value="F:translation initiation factor activity"/>
    <property type="evidence" value="ECO:0007669"/>
    <property type="project" value="UniProtKB-KW"/>
</dbReference>
<dbReference type="Gene3D" id="3.40.50.10050">
    <property type="entry name" value="Translation initiation factor IF- 2, domain 3"/>
    <property type="match status" value="1"/>
</dbReference>
<keyword evidence="6 8" id="KW-0342">GTP-binding</keyword>
<dbReference type="InterPro" id="IPR000178">
    <property type="entry name" value="TF_IF2_bacterial-like"/>
</dbReference>
<feature type="binding site" evidence="8">
    <location>
        <begin position="280"/>
        <end position="284"/>
    </location>
    <ligand>
        <name>GTP</name>
        <dbReference type="ChEBI" id="CHEBI:37565"/>
    </ligand>
</feature>
<dbReference type="InterPro" id="IPR053905">
    <property type="entry name" value="EF-G-like_DII"/>
</dbReference>
<feature type="compositionally biased region" description="Low complexity" evidence="10">
    <location>
        <begin position="64"/>
        <end position="100"/>
    </location>
</feature>
<dbReference type="NCBIfam" id="TIGR00487">
    <property type="entry name" value="IF-2"/>
    <property type="match status" value="1"/>
</dbReference>
<evidence type="ECO:0000256" key="4">
    <source>
        <dbReference type="ARBA" id="ARBA00022741"/>
    </source>
</evidence>
<dbReference type="InterPro" id="IPR000795">
    <property type="entry name" value="T_Tr_GTP-bd_dom"/>
</dbReference>
<dbReference type="PANTHER" id="PTHR43381:SF5">
    <property type="entry name" value="TR-TYPE G DOMAIN-CONTAINING PROTEIN"/>
    <property type="match status" value="1"/>
</dbReference>
<evidence type="ECO:0000256" key="2">
    <source>
        <dbReference type="ARBA" id="ARBA00020675"/>
    </source>
</evidence>
<keyword evidence="13" id="KW-1185">Reference proteome</keyword>
<dbReference type="InterPro" id="IPR027417">
    <property type="entry name" value="P-loop_NTPase"/>
</dbReference>
<keyword evidence="3 8" id="KW-0396">Initiation factor</keyword>
<evidence type="ECO:0000313" key="13">
    <source>
        <dbReference type="Proteomes" id="UP001596620"/>
    </source>
</evidence>
<feature type="domain" description="Tr-type G" evidence="11">
    <location>
        <begin position="225"/>
        <end position="394"/>
    </location>
</feature>
<feature type="compositionally biased region" description="Basic residues" evidence="10">
    <location>
        <begin position="106"/>
        <end position="115"/>
    </location>
</feature>
<dbReference type="Pfam" id="PF04760">
    <property type="entry name" value="IF2_N"/>
    <property type="match status" value="2"/>
</dbReference>
<evidence type="ECO:0000256" key="6">
    <source>
        <dbReference type="ARBA" id="ARBA00023134"/>
    </source>
</evidence>
<keyword evidence="4 8" id="KW-0547">Nucleotide-binding</keyword>
<evidence type="ECO:0000256" key="1">
    <source>
        <dbReference type="ARBA" id="ARBA00007733"/>
    </source>
</evidence>
<comment type="caution">
    <text evidence="12">The sequence shown here is derived from an EMBL/GenBank/DDBJ whole genome shotgun (WGS) entry which is preliminary data.</text>
</comment>
<feature type="region of interest" description="Disordered" evidence="10">
    <location>
        <begin position="49"/>
        <end position="144"/>
    </location>
</feature>
<comment type="function">
    <text evidence="7 8 9">One of the essential components for the initiation of protein synthesis. Protects formylmethionyl-tRNA from spontaneous hydrolysis and promotes its binding to the 30S ribosomal subunits. Also involved in the hydrolysis of GTP during the formation of the 70S ribosomal complex.</text>
</comment>
<evidence type="ECO:0000256" key="3">
    <source>
        <dbReference type="ARBA" id="ARBA00022540"/>
    </source>
</evidence>
<comment type="similarity">
    <text evidence="1 8 9">Belongs to the TRAFAC class translation factor GTPase superfamily. Classic translation factor GTPase family. IF-2 subfamily.</text>
</comment>
<dbReference type="PANTHER" id="PTHR43381">
    <property type="entry name" value="TRANSLATION INITIATION FACTOR IF-2-RELATED"/>
    <property type="match status" value="1"/>
</dbReference>
<feature type="binding site" evidence="8">
    <location>
        <begin position="234"/>
        <end position="241"/>
    </location>
    <ligand>
        <name>GTP</name>
        <dbReference type="ChEBI" id="CHEBI:37565"/>
    </ligand>
</feature>
<evidence type="ECO:0000256" key="8">
    <source>
        <dbReference type="HAMAP-Rule" id="MF_00100"/>
    </source>
</evidence>
<evidence type="ECO:0000256" key="10">
    <source>
        <dbReference type="SAM" id="MobiDB-lite"/>
    </source>
</evidence>